<evidence type="ECO:0000313" key="13">
    <source>
        <dbReference type="Proteomes" id="UP000264779"/>
    </source>
</evidence>
<name>A0A353JIU4_9ALTE</name>
<keyword evidence="5 8" id="KW-0812">Transmembrane</keyword>
<dbReference type="NCBIfam" id="TIGR00688">
    <property type="entry name" value="rarD"/>
    <property type="match status" value="1"/>
</dbReference>
<feature type="transmembrane region" description="Helical" evidence="8">
    <location>
        <begin position="226"/>
        <end position="246"/>
    </location>
</feature>
<dbReference type="PANTHER" id="PTHR22911:SF137">
    <property type="entry name" value="SOLUTE CARRIER FAMILY 35 MEMBER G2-RELATED"/>
    <property type="match status" value="1"/>
</dbReference>
<dbReference type="Proteomes" id="UP000263517">
    <property type="component" value="Unassembled WGS sequence"/>
</dbReference>
<dbReference type="AlphaFoldDB" id="A0A353JIU4"/>
<evidence type="ECO:0000313" key="10">
    <source>
        <dbReference type="EMBL" id="HAW76611.1"/>
    </source>
</evidence>
<dbReference type="Pfam" id="PF00892">
    <property type="entry name" value="EamA"/>
    <property type="match status" value="1"/>
</dbReference>
<evidence type="ECO:0000256" key="5">
    <source>
        <dbReference type="ARBA" id="ARBA00022692"/>
    </source>
</evidence>
<feature type="transmembrane region" description="Helical" evidence="8">
    <location>
        <begin position="21"/>
        <end position="44"/>
    </location>
</feature>
<keyword evidence="7 8" id="KW-0472">Membrane</keyword>
<proteinExistence type="inferred from homology"/>
<feature type="transmembrane region" description="Helical" evidence="8">
    <location>
        <begin position="56"/>
        <end position="77"/>
    </location>
</feature>
<dbReference type="PANTHER" id="PTHR22911">
    <property type="entry name" value="ACYL-MALONYL CONDENSING ENZYME-RELATED"/>
    <property type="match status" value="1"/>
</dbReference>
<evidence type="ECO:0000256" key="4">
    <source>
        <dbReference type="ARBA" id="ARBA00022475"/>
    </source>
</evidence>
<evidence type="ECO:0000313" key="12">
    <source>
        <dbReference type="Proteomes" id="UP000263517"/>
    </source>
</evidence>
<reference evidence="12 13" key="1">
    <citation type="journal article" date="2018" name="Nat. Biotechnol.">
        <title>A standardized bacterial taxonomy based on genome phylogeny substantially revises the tree of life.</title>
        <authorList>
            <person name="Parks D.H."/>
            <person name="Chuvochina M."/>
            <person name="Waite D.W."/>
            <person name="Rinke C."/>
            <person name="Skarshewski A."/>
            <person name="Chaumeil P.A."/>
            <person name="Hugenholtz P."/>
        </authorList>
    </citation>
    <scope>NUCLEOTIDE SEQUENCE [LARGE SCALE GENOMIC DNA]</scope>
    <source>
        <strain evidence="11">UBA11621</strain>
        <strain evidence="10">UBA11978</strain>
    </source>
</reference>
<feature type="transmembrane region" description="Helical" evidence="8">
    <location>
        <begin position="89"/>
        <end position="109"/>
    </location>
</feature>
<dbReference type="EMBL" id="DONK01000054">
    <property type="protein sequence ID" value="HBU50400.1"/>
    <property type="molecule type" value="Genomic_DNA"/>
</dbReference>
<evidence type="ECO:0000256" key="8">
    <source>
        <dbReference type="SAM" id="Phobius"/>
    </source>
</evidence>
<evidence type="ECO:0000256" key="1">
    <source>
        <dbReference type="ARBA" id="ARBA00004651"/>
    </source>
</evidence>
<keyword evidence="6 8" id="KW-1133">Transmembrane helix</keyword>
<protein>
    <submittedName>
        <fullName evidence="10">EamA family transporter RarD</fullName>
    </submittedName>
</protein>
<evidence type="ECO:0000256" key="6">
    <source>
        <dbReference type="ARBA" id="ARBA00022989"/>
    </source>
</evidence>
<feature type="transmembrane region" description="Helical" evidence="8">
    <location>
        <begin position="289"/>
        <end position="307"/>
    </location>
</feature>
<evidence type="ECO:0000256" key="7">
    <source>
        <dbReference type="ARBA" id="ARBA00023136"/>
    </source>
</evidence>
<dbReference type="InterPro" id="IPR000620">
    <property type="entry name" value="EamA_dom"/>
</dbReference>
<feature type="domain" description="EamA" evidence="9">
    <location>
        <begin position="25"/>
        <end position="161"/>
    </location>
</feature>
<dbReference type="Proteomes" id="UP000264779">
    <property type="component" value="Unassembled WGS sequence"/>
</dbReference>
<dbReference type="GO" id="GO:0005886">
    <property type="term" value="C:plasma membrane"/>
    <property type="evidence" value="ECO:0007669"/>
    <property type="project" value="UniProtKB-SubCell"/>
</dbReference>
<sequence>MVSSFYYSLELGLSQSVTATSAAKVGVLCAIAAYSMWGVAPLYFKQLAMIPAAEILMHRVIWSALLLFVLIFGLKQWPKVFAAVKNRKVMQVLFVAGLLLGANWLLFIWAINNDHILDASLGYYINPLLNVFLGRVFLGERLRRYQKLAVGLAVIGVAVLVFSYGYLPWIALVLAFSFSIYGLLRKKVAVDSLPGLFIETLMLSPFALIYWLMFGSAYSDLLSNSMSLNVLLLAAGVVTTAPLLCFTAAARRIMYSTLGFFQYIGPTLMFVLAVSLYEEPLEESRLVTFGFVWLALAVFSVDSLMAYSQQRKARKSLERSTG</sequence>
<evidence type="ECO:0000256" key="2">
    <source>
        <dbReference type="ARBA" id="ARBA00007362"/>
    </source>
</evidence>
<evidence type="ECO:0000313" key="11">
    <source>
        <dbReference type="EMBL" id="HBU50400.1"/>
    </source>
</evidence>
<dbReference type="OrthoDB" id="369870at2"/>
<keyword evidence="4" id="KW-1003">Cell membrane</keyword>
<comment type="caution">
    <text evidence="10">The sequence shown here is derived from an EMBL/GenBank/DDBJ whole genome shotgun (WGS) entry which is preliminary data.</text>
</comment>
<organism evidence="10 12">
    <name type="scientific">Alteromonas australica</name>
    <dbReference type="NCBI Taxonomy" id="589873"/>
    <lineage>
        <taxon>Bacteria</taxon>
        <taxon>Pseudomonadati</taxon>
        <taxon>Pseudomonadota</taxon>
        <taxon>Gammaproteobacteria</taxon>
        <taxon>Alteromonadales</taxon>
        <taxon>Alteromonadaceae</taxon>
        <taxon>Alteromonas/Salinimonas group</taxon>
        <taxon>Alteromonas</taxon>
    </lineage>
</organism>
<dbReference type="InterPro" id="IPR037185">
    <property type="entry name" value="EmrE-like"/>
</dbReference>
<feature type="transmembrane region" description="Helical" evidence="8">
    <location>
        <begin position="196"/>
        <end position="214"/>
    </location>
</feature>
<gene>
    <name evidence="10" type="primary">rarD</name>
    <name evidence="10" type="ORF">DCW74_12860</name>
    <name evidence="11" type="ORF">DEB45_03985</name>
</gene>
<comment type="similarity">
    <text evidence="2">Belongs to the EamA transporter family.</text>
</comment>
<feature type="transmembrane region" description="Helical" evidence="8">
    <location>
        <begin position="145"/>
        <end position="162"/>
    </location>
</feature>
<dbReference type="InterPro" id="IPR004626">
    <property type="entry name" value="RarD"/>
</dbReference>
<keyword evidence="3" id="KW-0813">Transport</keyword>
<evidence type="ECO:0000259" key="9">
    <source>
        <dbReference type="Pfam" id="PF00892"/>
    </source>
</evidence>
<feature type="transmembrane region" description="Helical" evidence="8">
    <location>
        <begin position="121"/>
        <end position="138"/>
    </location>
</feature>
<comment type="subcellular location">
    <subcellularLocation>
        <location evidence="1">Cell membrane</location>
        <topology evidence="1">Multi-pass membrane protein</topology>
    </subcellularLocation>
</comment>
<dbReference type="STRING" id="589873.EP12_00965"/>
<dbReference type="EMBL" id="DNAN01000458">
    <property type="protein sequence ID" value="HAW76611.1"/>
    <property type="molecule type" value="Genomic_DNA"/>
</dbReference>
<dbReference type="RefSeq" id="WP_044445941.1">
    <property type="nucleotide sequence ID" value="NZ_CAJXAX010000011.1"/>
</dbReference>
<feature type="transmembrane region" description="Helical" evidence="8">
    <location>
        <begin position="258"/>
        <end position="277"/>
    </location>
</feature>
<evidence type="ECO:0000256" key="3">
    <source>
        <dbReference type="ARBA" id="ARBA00022448"/>
    </source>
</evidence>
<accession>A0A353JIU4</accession>
<dbReference type="SUPFAM" id="SSF103481">
    <property type="entry name" value="Multidrug resistance efflux transporter EmrE"/>
    <property type="match status" value="2"/>
</dbReference>